<dbReference type="GO" id="GO:0097621">
    <property type="term" value="F:monoamine oxidase activity"/>
    <property type="evidence" value="ECO:0007669"/>
    <property type="project" value="UniProtKB-EC"/>
</dbReference>
<dbReference type="InterPro" id="IPR022417">
    <property type="entry name" value="Porphobilin_deaminase_N"/>
</dbReference>
<feature type="domain" description="Amine oxidase" evidence="15">
    <location>
        <begin position="18"/>
        <end position="446"/>
    </location>
</feature>
<evidence type="ECO:0000313" key="18">
    <source>
        <dbReference type="Proteomes" id="UP000481858"/>
    </source>
</evidence>
<comment type="cofactor">
    <cofactor evidence="1">
        <name>dipyrromethane</name>
        <dbReference type="ChEBI" id="CHEBI:60342"/>
    </cofactor>
</comment>
<evidence type="ECO:0000256" key="9">
    <source>
        <dbReference type="ARBA" id="ARBA00023133"/>
    </source>
</evidence>
<comment type="similarity">
    <text evidence="4">Belongs to the flavin monoamine oxidase family.</text>
</comment>
<dbReference type="InterPro" id="IPR022419">
    <property type="entry name" value="Porphobilin_deaminase_cofac_BS"/>
</dbReference>
<dbReference type="InterPro" id="IPR002937">
    <property type="entry name" value="Amino_oxidase"/>
</dbReference>
<name>A0A7C8MKU0_9PEZI</name>
<dbReference type="InterPro" id="IPR022418">
    <property type="entry name" value="Porphobilinogen_deaminase_C"/>
</dbReference>
<dbReference type="Pfam" id="PF01379">
    <property type="entry name" value="Porphobil_deam"/>
    <property type="match status" value="1"/>
</dbReference>
<dbReference type="Gene3D" id="1.10.405.10">
    <property type="entry name" value="Guanine Nucleotide Dissociation Inhibitor, domain 1"/>
    <property type="match status" value="1"/>
</dbReference>
<dbReference type="UniPathway" id="UPA00251">
    <property type="reaction ID" value="UER00319"/>
</dbReference>
<dbReference type="EC" id="1.4.3.4" evidence="6"/>
<evidence type="ECO:0000256" key="1">
    <source>
        <dbReference type="ARBA" id="ARBA00001916"/>
    </source>
</evidence>
<dbReference type="PRINTS" id="PR00151">
    <property type="entry name" value="PORPHBDMNASE"/>
</dbReference>
<dbReference type="InterPro" id="IPR050703">
    <property type="entry name" value="Flavin_MAO"/>
</dbReference>
<evidence type="ECO:0000256" key="6">
    <source>
        <dbReference type="ARBA" id="ARBA00012804"/>
    </source>
</evidence>
<dbReference type="SUPFAM" id="SSF51905">
    <property type="entry name" value="FAD/NAD(P)-binding domain"/>
    <property type="match status" value="1"/>
</dbReference>
<gene>
    <name evidence="17" type="ORF">GQX73_g8391</name>
</gene>
<evidence type="ECO:0000259" key="16">
    <source>
        <dbReference type="Pfam" id="PF03900"/>
    </source>
</evidence>
<dbReference type="SUPFAM" id="SSF54782">
    <property type="entry name" value="Porphobilinogen deaminase (hydroxymethylbilane synthase), C-terminal domain"/>
    <property type="match status" value="1"/>
</dbReference>
<organism evidence="17 18">
    <name type="scientific">Xylaria multiplex</name>
    <dbReference type="NCBI Taxonomy" id="323545"/>
    <lineage>
        <taxon>Eukaryota</taxon>
        <taxon>Fungi</taxon>
        <taxon>Dikarya</taxon>
        <taxon>Ascomycota</taxon>
        <taxon>Pezizomycotina</taxon>
        <taxon>Sordariomycetes</taxon>
        <taxon>Xylariomycetidae</taxon>
        <taxon>Xylariales</taxon>
        <taxon>Xylariaceae</taxon>
        <taxon>Xylaria</taxon>
    </lineage>
</organism>
<evidence type="ECO:0000256" key="4">
    <source>
        <dbReference type="ARBA" id="ARBA00005995"/>
    </source>
</evidence>
<protein>
    <recommendedName>
        <fullName evidence="7">Porphobilinogen deaminase</fullName>
        <ecNumber evidence="6">1.4.3.4</ecNumber>
        <ecNumber evidence="5">2.5.1.61</ecNumber>
    </recommendedName>
    <alternativeName>
        <fullName evidence="12">Hydroxymethylbilane synthase</fullName>
    </alternativeName>
    <alternativeName>
        <fullName evidence="11">Pre-uroporphyrinogen synthase</fullName>
    </alternativeName>
</protein>
<keyword evidence="9" id="KW-0350">Heme biosynthesis</keyword>
<evidence type="ECO:0000256" key="13">
    <source>
        <dbReference type="ARBA" id="ARBA00048448"/>
    </source>
</evidence>
<dbReference type="SUPFAM" id="SSF54373">
    <property type="entry name" value="FAD-linked reductases, C-terminal domain"/>
    <property type="match status" value="1"/>
</dbReference>
<dbReference type="PANTHER" id="PTHR43563">
    <property type="entry name" value="AMINE OXIDASE"/>
    <property type="match status" value="1"/>
</dbReference>
<evidence type="ECO:0000256" key="12">
    <source>
        <dbReference type="ARBA" id="ARBA00033064"/>
    </source>
</evidence>
<dbReference type="Gene3D" id="3.90.660.10">
    <property type="match status" value="1"/>
</dbReference>
<dbReference type="PANTHER" id="PTHR43563:SF14">
    <property type="entry name" value="AMINE OXIDASE"/>
    <property type="match status" value="1"/>
</dbReference>
<evidence type="ECO:0000259" key="15">
    <source>
        <dbReference type="Pfam" id="PF01593"/>
    </source>
</evidence>
<dbReference type="AlphaFoldDB" id="A0A7C8MKU0"/>
<evidence type="ECO:0000256" key="5">
    <source>
        <dbReference type="ARBA" id="ARBA00012655"/>
    </source>
</evidence>
<evidence type="ECO:0000256" key="11">
    <source>
        <dbReference type="ARBA" id="ARBA00030685"/>
    </source>
</evidence>
<accession>A0A7C8MKU0</accession>
<dbReference type="NCBIfam" id="TIGR00212">
    <property type="entry name" value="hemC"/>
    <property type="match status" value="1"/>
</dbReference>
<evidence type="ECO:0000256" key="10">
    <source>
        <dbReference type="ARBA" id="ARBA00023244"/>
    </source>
</evidence>
<reference evidence="17 18" key="1">
    <citation type="submission" date="2019-12" db="EMBL/GenBank/DDBJ databases">
        <title>Draft genome sequence of the ascomycete Xylaria multiplex DSM 110363.</title>
        <authorList>
            <person name="Buettner E."/>
            <person name="Kellner H."/>
        </authorList>
    </citation>
    <scope>NUCLEOTIDE SEQUENCE [LARGE SCALE GENOMIC DNA]</scope>
    <source>
        <strain evidence="17 18">DSM 110363</strain>
    </source>
</reference>
<dbReference type="InParanoid" id="A0A7C8MKU0"/>
<dbReference type="GO" id="GO:0004418">
    <property type="term" value="F:hydroxymethylbilane synthase activity"/>
    <property type="evidence" value="ECO:0007669"/>
    <property type="project" value="UniProtKB-EC"/>
</dbReference>
<dbReference type="SUPFAM" id="SSF53850">
    <property type="entry name" value="Periplasmic binding protein-like II"/>
    <property type="match status" value="1"/>
</dbReference>
<dbReference type="Pfam" id="PF01593">
    <property type="entry name" value="Amino_oxidase"/>
    <property type="match status" value="1"/>
</dbReference>
<comment type="catalytic activity">
    <reaction evidence="13">
        <text>a secondary aliphatic amine + O2 + H2O = a primary amine + an aldehyde + H2O2</text>
        <dbReference type="Rhea" id="RHEA:26414"/>
        <dbReference type="ChEBI" id="CHEBI:15377"/>
        <dbReference type="ChEBI" id="CHEBI:15379"/>
        <dbReference type="ChEBI" id="CHEBI:16240"/>
        <dbReference type="ChEBI" id="CHEBI:17478"/>
        <dbReference type="ChEBI" id="CHEBI:58855"/>
        <dbReference type="ChEBI" id="CHEBI:65296"/>
        <dbReference type="EC" id="1.4.3.4"/>
    </reaction>
</comment>
<dbReference type="OrthoDB" id="5046242at2759"/>
<evidence type="ECO:0000256" key="8">
    <source>
        <dbReference type="ARBA" id="ARBA00022679"/>
    </source>
</evidence>
<feature type="domain" description="Porphobilinogen deaminase C-terminal" evidence="16">
    <location>
        <begin position="675"/>
        <end position="750"/>
    </location>
</feature>
<keyword evidence="10" id="KW-0627">Porphyrin biosynthesis</keyword>
<dbReference type="Gene3D" id="3.40.190.10">
    <property type="entry name" value="Periplasmic binding protein-like II"/>
    <property type="match status" value="2"/>
</dbReference>
<comment type="caution">
    <text evidence="17">The sequence shown here is derived from an EMBL/GenBank/DDBJ whole genome shotgun (WGS) entry which is preliminary data.</text>
</comment>
<dbReference type="InterPro" id="IPR000860">
    <property type="entry name" value="HemC"/>
</dbReference>
<dbReference type="GO" id="GO:0006782">
    <property type="term" value="P:protoporphyrinogen IX biosynthetic process"/>
    <property type="evidence" value="ECO:0007669"/>
    <property type="project" value="UniProtKB-UniPathway"/>
</dbReference>
<dbReference type="PROSITE" id="PS00533">
    <property type="entry name" value="PORPHOBILINOGEN_DEAM"/>
    <property type="match status" value="1"/>
</dbReference>
<feature type="domain" description="Porphobilinogen deaminase N-terminal" evidence="14">
    <location>
        <begin position="459"/>
        <end position="661"/>
    </location>
</feature>
<dbReference type="FunFam" id="3.40.190.10:FF:000005">
    <property type="entry name" value="Porphobilinogen deaminase"/>
    <property type="match status" value="1"/>
</dbReference>
<dbReference type="Pfam" id="PF03900">
    <property type="entry name" value="Porphobil_deamC"/>
    <property type="match status" value="1"/>
</dbReference>
<keyword evidence="18" id="KW-1185">Reference proteome</keyword>
<dbReference type="Gene3D" id="3.50.50.60">
    <property type="entry name" value="FAD/NAD(P)-binding domain"/>
    <property type="match status" value="1"/>
</dbReference>
<evidence type="ECO:0000259" key="14">
    <source>
        <dbReference type="Pfam" id="PF01379"/>
    </source>
</evidence>
<dbReference type="EC" id="2.5.1.61" evidence="5"/>
<keyword evidence="8" id="KW-0808">Transferase</keyword>
<evidence type="ECO:0000313" key="17">
    <source>
        <dbReference type="EMBL" id="KAF2965190.1"/>
    </source>
</evidence>
<dbReference type="InterPro" id="IPR036188">
    <property type="entry name" value="FAD/NAD-bd_sf"/>
</dbReference>
<evidence type="ECO:0000256" key="2">
    <source>
        <dbReference type="ARBA" id="ARBA00004735"/>
    </source>
</evidence>
<comment type="similarity">
    <text evidence="3">Belongs to the HMBS family.</text>
</comment>
<comment type="pathway">
    <text evidence="2">Porphyrin-containing compound metabolism; protoporphyrin-IX biosynthesis; coproporphyrinogen-III from 5-aminolevulinate: step 2/4.</text>
</comment>
<dbReference type="EMBL" id="WUBL01000123">
    <property type="protein sequence ID" value="KAF2965190.1"/>
    <property type="molecule type" value="Genomic_DNA"/>
</dbReference>
<dbReference type="Proteomes" id="UP000481858">
    <property type="component" value="Unassembled WGS sequence"/>
</dbReference>
<proteinExistence type="inferred from homology"/>
<sequence length="769" mass="82890">MSSGREFVTEVIVVGAGLSGLQAARSLVDAGISTVVLEARSRVGGKTLSIPNKTTAGVADLGAEWLNNATQPRVYQLAVELGLECTDVKVQGDSILQGFDGALIRHTYGEQALLPDGEDEVVKRMKETFEKEYSKIKLGTFDGVPHDEITLEEFVHSHGVGPATLATVAVWTRVMLGCEPSDLSAAYFLVYCKSQGGLMKMRSGKLQGKYVTIKTGAQSLSDGLAKSLPSGTVRLDSAVKSVVQQENGVEVHTTDGRVFRGEKAILAFSTPLYEKITFIPPLPTEKASLVSSTKLGYYTKVLATYSKPWWREKGLSGASQSFLGPAAATRDTSEDSHSSFRLTSFIAGAPGEQWAQLSPTERRESALAQFCQMFGGNDAYYPTEYIEQQWSSEEWSLGCPCPYTPPGVLSKVGGRLTEPFGHIHCIGTETASGWIGYMEGALESGLVITMTESSINAPVRIGTRQSNLAIVQAEGIRKSLEKIVPGGSFEIVALRTLGDKDQKTALYDFGAKSLWTSELEELLNSDMPTTLPDSCELAAIPLRDDPRDALIVKAGLPYSSLETLPKGAVVGTSSVRRSSQLRRLYPHLLFANLRGNVETRLAKVDNPEGEYTCMVMSACGLERVGLGHRINQYLGTQDGGILHAVGQGALGLEIRKGDTKALDLLSRLVDRPSSLACLAERALMRTLEGGCSVPIGVETEWIGESKNILRMKAIVVSIDSSQWVEDTIEAVVQTSDRATILGQELAAKMLAGGADKILKDINANRLAKE</sequence>
<dbReference type="FunFam" id="3.30.160.40:FF:000002">
    <property type="entry name" value="Porphobilinogen deaminase"/>
    <property type="match status" value="1"/>
</dbReference>
<evidence type="ECO:0000256" key="7">
    <source>
        <dbReference type="ARBA" id="ARBA00016519"/>
    </source>
</evidence>
<evidence type="ECO:0000256" key="3">
    <source>
        <dbReference type="ARBA" id="ARBA00005638"/>
    </source>
</evidence>
<dbReference type="Gene3D" id="3.30.160.40">
    <property type="entry name" value="Porphobilinogen deaminase, C-terminal domain"/>
    <property type="match status" value="1"/>
</dbReference>
<dbReference type="InterPro" id="IPR036803">
    <property type="entry name" value="Porphobilinogen_deaminase_C_sf"/>
</dbReference>